<dbReference type="Proteomes" id="UP001253848">
    <property type="component" value="Unassembled WGS sequence"/>
</dbReference>
<proteinExistence type="predicted"/>
<evidence type="ECO:0000313" key="1">
    <source>
        <dbReference type="EMBL" id="MDT0686053.1"/>
    </source>
</evidence>
<dbReference type="SUPFAM" id="SSF53448">
    <property type="entry name" value="Nucleotide-diphospho-sugar transferases"/>
    <property type="match status" value="1"/>
</dbReference>
<gene>
    <name evidence="1" type="ORF">RM541_06735</name>
</gene>
<organism evidence="1 2">
    <name type="scientific">Autumnicola psychrophila</name>
    <dbReference type="NCBI Taxonomy" id="3075592"/>
    <lineage>
        <taxon>Bacteria</taxon>
        <taxon>Pseudomonadati</taxon>
        <taxon>Bacteroidota</taxon>
        <taxon>Flavobacteriia</taxon>
        <taxon>Flavobacteriales</taxon>
        <taxon>Flavobacteriaceae</taxon>
        <taxon>Autumnicola</taxon>
    </lineage>
</organism>
<dbReference type="InterPro" id="IPR029044">
    <property type="entry name" value="Nucleotide-diphossugar_trans"/>
</dbReference>
<sequence length="311" mass="36558">MQTKKDISFPIVSLYGTNYLNNGWTLECMKSWSNILDIPSEHTFILPQEKLNEVEDKCFSNLDFKVMDQEEVINDYLRNFPEIKSIREKDVTWRKIIDTTILFPDAQIITVIDTDVFIRNKVKLPFGNFDIIYMREDIPAYRANWKMVWKHKMVPALNAGMVLFDPKIIDFNILEEIIGKYIKDCKNLWWSEQSAWSVIAGKTIKRGVFSGDQVRVTSAMKIRKPEEMFDNEYKYFGGNKMITEYLEFEPYLKGGSIFHFAGPGKYLFQQSLPYLKSSEKGNVQIKAYQENTMRFLDKVIVSSRLFLKEQF</sequence>
<keyword evidence="2" id="KW-1185">Reference proteome</keyword>
<accession>A0ABU3DR21</accession>
<name>A0ABU3DR21_9FLAO</name>
<dbReference type="Gene3D" id="3.90.550.10">
    <property type="entry name" value="Spore Coat Polysaccharide Biosynthesis Protein SpsA, Chain A"/>
    <property type="match status" value="1"/>
</dbReference>
<reference evidence="1 2" key="1">
    <citation type="submission" date="2023-09" db="EMBL/GenBank/DDBJ databases">
        <authorList>
            <person name="Rey-Velasco X."/>
        </authorList>
    </citation>
    <scope>NUCLEOTIDE SEQUENCE [LARGE SCALE GENOMIC DNA]</scope>
    <source>
        <strain evidence="1 2">F225</strain>
    </source>
</reference>
<evidence type="ECO:0000313" key="2">
    <source>
        <dbReference type="Proteomes" id="UP001253848"/>
    </source>
</evidence>
<comment type="caution">
    <text evidence="1">The sequence shown here is derived from an EMBL/GenBank/DDBJ whole genome shotgun (WGS) entry which is preliminary data.</text>
</comment>
<dbReference type="EMBL" id="JAVRHN010000004">
    <property type="protein sequence ID" value="MDT0686053.1"/>
    <property type="molecule type" value="Genomic_DNA"/>
</dbReference>
<dbReference type="RefSeq" id="WP_311499456.1">
    <property type="nucleotide sequence ID" value="NZ_JAVRHN010000004.1"/>
</dbReference>
<protein>
    <submittedName>
        <fullName evidence="1">Uncharacterized protein</fullName>
    </submittedName>
</protein>